<feature type="transmembrane region" description="Helical" evidence="5">
    <location>
        <begin position="98"/>
        <end position="125"/>
    </location>
</feature>
<dbReference type="PROSITE" id="PS51012">
    <property type="entry name" value="ABC_TM2"/>
    <property type="match status" value="1"/>
</dbReference>
<sequence length="251" mass="28165">MSVFPLLYRNIKWRFHNKFTIVMTALQPILWLILYSAIASSTMQHSGIENYTAFMLPGLIVLISFSTCSSSGIMNYLMKSDGSFDRILIAPLTRSFIVLAQLFEAVLCTFLEVGTMIALSLLFSVRFSLPLSGYLIFISLIFLTSFFMAGLSYGISMLLPNEVIYETVMNAIVLPVFFLSNALFPMTGITGFLHTAINLNPFTHMIQALRSLILYGRIDTGNLTAVLLLFILMGSLSFLWACRQLEKKTNL</sequence>
<dbReference type="InterPro" id="IPR013525">
    <property type="entry name" value="ABC2_TM"/>
</dbReference>
<evidence type="ECO:0000313" key="7">
    <source>
        <dbReference type="EMBL" id="KGJ53147.1"/>
    </source>
</evidence>
<comment type="caution">
    <text evidence="5">Lacks conserved residue(s) required for the propagation of feature annotation.</text>
</comment>
<organism evidence="7 8">
    <name type="scientific">Clostridium innocuum</name>
    <dbReference type="NCBI Taxonomy" id="1522"/>
    <lineage>
        <taxon>Bacteria</taxon>
        <taxon>Bacillati</taxon>
        <taxon>Bacillota</taxon>
        <taxon>Clostridia</taxon>
        <taxon>Eubacteriales</taxon>
        <taxon>Clostridiaceae</taxon>
        <taxon>Clostridium</taxon>
    </lineage>
</organism>
<feature type="transmembrane region" description="Helical" evidence="5">
    <location>
        <begin position="131"/>
        <end position="151"/>
    </location>
</feature>
<dbReference type="PANTHER" id="PTHR43229">
    <property type="entry name" value="NODULATION PROTEIN J"/>
    <property type="match status" value="1"/>
</dbReference>
<dbReference type="RefSeq" id="WP_044905344.1">
    <property type="nucleotide sequence ID" value="NZ_JQIF01000044.1"/>
</dbReference>
<keyword evidence="5" id="KW-0813">Transport</keyword>
<dbReference type="Proteomes" id="UP000030008">
    <property type="component" value="Unassembled WGS sequence"/>
</dbReference>
<accession>A0A099I7A3</accession>
<evidence type="ECO:0000256" key="5">
    <source>
        <dbReference type="RuleBase" id="RU361157"/>
    </source>
</evidence>
<gene>
    <name evidence="7" type="ORF">CIAN88_10390</name>
</gene>
<name>A0A099I7A3_CLOIN</name>
<dbReference type="Pfam" id="PF01061">
    <property type="entry name" value="ABC2_membrane"/>
    <property type="match status" value="1"/>
</dbReference>
<comment type="similarity">
    <text evidence="5">Belongs to the ABC-2 integral membrane protein family.</text>
</comment>
<feature type="transmembrane region" description="Helical" evidence="5">
    <location>
        <begin position="21"/>
        <end position="39"/>
    </location>
</feature>
<dbReference type="InterPro" id="IPR051784">
    <property type="entry name" value="Nod_factor_ABC_transporter"/>
</dbReference>
<dbReference type="AlphaFoldDB" id="A0A099I7A3"/>
<feature type="transmembrane region" description="Helical" evidence="5">
    <location>
        <begin position="51"/>
        <end position="77"/>
    </location>
</feature>
<keyword evidence="3 5" id="KW-1133">Transmembrane helix</keyword>
<feature type="transmembrane region" description="Helical" evidence="5">
    <location>
        <begin position="223"/>
        <end position="242"/>
    </location>
</feature>
<evidence type="ECO:0000313" key="8">
    <source>
        <dbReference type="Proteomes" id="UP000030008"/>
    </source>
</evidence>
<evidence type="ECO:0000256" key="2">
    <source>
        <dbReference type="ARBA" id="ARBA00022692"/>
    </source>
</evidence>
<dbReference type="GO" id="GO:0043190">
    <property type="term" value="C:ATP-binding cassette (ABC) transporter complex"/>
    <property type="evidence" value="ECO:0007669"/>
    <property type="project" value="InterPro"/>
</dbReference>
<evidence type="ECO:0000256" key="4">
    <source>
        <dbReference type="ARBA" id="ARBA00023136"/>
    </source>
</evidence>
<keyword evidence="5" id="KW-1003">Cell membrane</keyword>
<protein>
    <recommendedName>
        <fullName evidence="5">Transport permease protein</fullName>
    </recommendedName>
</protein>
<dbReference type="PIRSF" id="PIRSF006648">
    <property type="entry name" value="DrrB"/>
    <property type="match status" value="1"/>
</dbReference>
<keyword evidence="4 5" id="KW-0472">Membrane</keyword>
<dbReference type="PANTHER" id="PTHR43229:SF2">
    <property type="entry name" value="NODULATION PROTEIN J"/>
    <property type="match status" value="1"/>
</dbReference>
<reference evidence="7 8" key="1">
    <citation type="submission" date="2014-08" db="EMBL/GenBank/DDBJ databases">
        <title>Clostridium innocuum, an unnegligible vancomycin-resistant pathogen causing extra-intestinal infections.</title>
        <authorList>
            <person name="Feng Y."/>
            <person name="Chiu C.-H."/>
        </authorList>
    </citation>
    <scope>NUCLEOTIDE SEQUENCE [LARGE SCALE GENOMIC DNA]</scope>
    <source>
        <strain evidence="7 8">AN88</strain>
    </source>
</reference>
<dbReference type="PRINTS" id="PR00164">
    <property type="entry name" value="ABC2TRNSPORT"/>
</dbReference>
<dbReference type="InterPro" id="IPR047817">
    <property type="entry name" value="ABC2_TM_bact-type"/>
</dbReference>
<proteinExistence type="inferred from homology"/>
<comment type="caution">
    <text evidence="7">The sequence shown here is derived from an EMBL/GenBank/DDBJ whole genome shotgun (WGS) entry which is preliminary data.</text>
</comment>
<evidence type="ECO:0000256" key="1">
    <source>
        <dbReference type="ARBA" id="ARBA00004141"/>
    </source>
</evidence>
<dbReference type="InterPro" id="IPR000412">
    <property type="entry name" value="ABC_2_transport"/>
</dbReference>
<dbReference type="EMBL" id="JQIF01000044">
    <property type="protein sequence ID" value="KGJ53147.1"/>
    <property type="molecule type" value="Genomic_DNA"/>
</dbReference>
<feature type="domain" description="ABC transmembrane type-2" evidence="6">
    <location>
        <begin position="19"/>
        <end position="248"/>
    </location>
</feature>
<comment type="subcellular location">
    <subcellularLocation>
        <location evidence="5">Cell membrane</location>
        <topology evidence="5">Multi-pass membrane protein</topology>
    </subcellularLocation>
    <subcellularLocation>
        <location evidence="1">Membrane</location>
        <topology evidence="1">Multi-pass membrane protein</topology>
    </subcellularLocation>
</comment>
<evidence type="ECO:0000256" key="3">
    <source>
        <dbReference type="ARBA" id="ARBA00022989"/>
    </source>
</evidence>
<dbReference type="GO" id="GO:0140359">
    <property type="term" value="F:ABC-type transporter activity"/>
    <property type="evidence" value="ECO:0007669"/>
    <property type="project" value="InterPro"/>
</dbReference>
<evidence type="ECO:0000259" key="6">
    <source>
        <dbReference type="PROSITE" id="PS51012"/>
    </source>
</evidence>
<keyword evidence="2 5" id="KW-0812">Transmembrane</keyword>